<evidence type="ECO:0000256" key="2">
    <source>
        <dbReference type="ARBA" id="ARBA00022771"/>
    </source>
</evidence>
<feature type="compositionally biased region" description="Basic residues" evidence="7">
    <location>
        <begin position="122"/>
        <end position="142"/>
    </location>
</feature>
<comment type="function">
    <text evidence="4">Possible splicing regulator involved in the control of cellular survival.</text>
</comment>
<protein>
    <recommendedName>
        <fullName evidence="5">Protein SREK1IP1</fullName>
    </recommendedName>
</protein>
<feature type="compositionally biased region" description="Basic residues" evidence="7">
    <location>
        <begin position="101"/>
        <end position="112"/>
    </location>
</feature>
<keyword evidence="2 6" id="KW-0863">Zinc-finger</keyword>
<dbReference type="AlphaFoldDB" id="A0A0P4WTN8"/>
<evidence type="ECO:0000256" key="3">
    <source>
        <dbReference type="ARBA" id="ARBA00022833"/>
    </source>
</evidence>
<reference evidence="9" key="1">
    <citation type="submission" date="2015-09" db="EMBL/GenBank/DDBJ databases">
        <title>Scylla olivacea transcriptome.</title>
        <authorList>
            <person name="Ikhwanuddin M."/>
        </authorList>
    </citation>
    <scope>NUCLEOTIDE SEQUENCE</scope>
</reference>
<organism evidence="9">
    <name type="scientific">Scylla olivacea</name>
    <name type="common">Orange mud crab</name>
    <name type="synonym">Cancer olivacea</name>
    <dbReference type="NCBI Taxonomy" id="85551"/>
    <lineage>
        <taxon>Eukaryota</taxon>
        <taxon>Metazoa</taxon>
        <taxon>Ecdysozoa</taxon>
        <taxon>Arthropoda</taxon>
        <taxon>Crustacea</taxon>
        <taxon>Multicrustacea</taxon>
        <taxon>Malacostraca</taxon>
        <taxon>Eumalacostraca</taxon>
        <taxon>Eucarida</taxon>
        <taxon>Decapoda</taxon>
        <taxon>Pleocyemata</taxon>
        <taxon>Brachyura</taxon>
        <taxon>Eubrachyura</taxon>
        <taxon>Portunoidea</taxon>
        <taxon>Portunidae</taxon>
        <taxon>Portuninae</taxon>
        <taxon>Scylla</taxon>
    </lineage>
</organism>
<keyword evidence="1" id="KW-0479">Metal-binding</keyword>
<evidence type="ECO:0000256" key="4">
    <source>
        <dbReference type="ARBA" id="ARBA00037746"/>
    </source>
</evidence>
<feature type="region of interest" description="Disordered" evidence="7">
    <location>
        <begin position="49"/>
        <end position="142"/>
    </location>
</feature>
<dbReference type="EMBL" id="GDRN01003663">
    <property type="protein sequence ID" value="JAI67991.1"/>
    <property type="molecule type" value="Transcribed_RNA"/>
</dbReference>
<evidence type="ECO:0000256" key="7">
    <source>
        <dbReference type="SAM" id="MobiDB-lite"/>
    </source>
</evidence>
<feature type="compositionally biased region" description="Basic residues" evidence="7">
    <location>
        <begin position="84"/>
        <end position="93"/>
    </location>
</feature>
<name>A0A0P4WTN8_SCYOL</name>
<dbReference type="Pfam" id="PF13917">
    <property type="entry name" value="zf-CCHC_3"/>
    <property type="match status" value="1"/>
</dbReference>
<dbReference type="EMBL" id="GDRN01003664">
    <property type="protein sequence ID" value="JAI67990.1"/>
    <property type="molecule type" value="Transcribed_RNA"/>
</dbReference>
<dbReference type="InterPro" id="IPR001878">
    <property type="entry name" value="Znf_CCHC"/>
</dbReference>
<evidence type="ECO:0000256" key="5">
    <source>
        <dbReference type="ARBA" id="ARBA00039180"/>
    </source>
</evidence>
<dbReference type="GO" id="GO:0003676">
    <property type="term" value="F:nucleic acid binding"/>
    <property type="evidence" value="ECO:0007669"/>
    <property type="project" value="InterPro"/>
</dbReference>
<evidence type="ECO:0000256" key="1">
    <source>
        <dbReference type="ARBA" id="ARBA00022723"/>
    </source>
</evidence>
<proteinExistence type="predicted"/>
<dbReference type="PANTHER" id="PTHR31437">
    <property type="entry name" value="SREK1IP1 FAMILY MEMBER"/>
    <property type="match status" value="1"/>
</dbReference>
<dbReference type="PROSITE" id="PS50158">
    <property type="entry name" value="ZF_CCHC"/>
    <property type="match status" value="1"/>
</dbReference>
<keyword evidence="3" id="KW-0862">Zinc</keyword>
<feature type="domain" description="CCHC-type" evidence="8">
    <location>
        <begin position="21"/>
        <end position="36"/>
    </location>
</feature>
<accession>A0A0P4WTN8</accession>
<dbReference type="PANTHER" id="PTHR31437:SF1">
    <property type="entry name" value="PROTEIN SREK1IP1"/>
    <property type="match status" value="1"/>
</dbReference>
<sequence>MEDRPLARIGPTGGGDVRAACKKCGYPGHLTYQCRNFVKVDPKKDVVLDVSSTSSEESDHDTPLTQLQTQELMEKAQRNQNLKKEKKKKKKKEREKSESRSRKRTPERRKRSQSSSDEDRRKEHKKKHKKEKKKKKRSQSRE</sequence>
<evidence type="ECO:0000313" key="9">
    <source>
        <dbReference type="EMBL" id="JAI67991.1"/>
    </source>
</evidence>
<dbReference type="GO" id="GO:0008270">
    <property type="term" value="F:zinc ion binding"/>
    <property type="evidence" value="ECO:0007669"/>
    <property type="project" value="UniProtKB-KW"/>
</dbReference>
<evidence type="ECO:0000259" key="8">
    <source>
        <dbReference type="PROSITE" id="PS50158"/>
    </source>
</evidence>
<evidence type="ECO:0000256" key="6">
    <source>
        <dbReference type="PROSITE-ProRule" id="PRU00047"/>
    </source>
</evidence>